<proteinExistence type="predicted"/>
<organism evidence="1 2">
    <name type="scientific">Xanthomonas axonopodis pv. melhusii</name>
    <dbReference type="NCBI Taxonomy" id="487834"/>
    <lineage>
        <taxon>Bacteria</taxon>
        <taxon>Pseudomonadati</taxon>
        <taxon>Pseudomonadota</taxon>
        <taxon>Gammaproteobacteria</taxon>
        <taxon>Lysobacterales</taxon>
        <taxon>Lysobacteraceae</taxon>
        <taxon>Xanthomonas</taxon>
    </lineage>
</organism>
<dbReference type="EMBL" id="LOJW01000010">
    <property type="protein sequence ID" value="OOW71474.1"/>
    <property type="molecule type" value="Genomic_DNA"/>
</dbReference>
<accession>A0A1T1P7A9</accession>
<comment type="caution">
    <text evidence="1">The sequence shown here is derived from an EMBL/GenBank/DDBJ whole genome shotgun (WGS) entry which is preliminary data.</text>
</comment>
<dbReference type="Proteomes" id="UP000190559">
    <property type="component" value="Unassembled WGS sequence"/>
</dbReference>
<dbReference type="RefSeq" id="WP_078563198.1">
    <property type="nucleotide sequence ID" value="NZ_LOJW01000010.1"/>
</dbReference>
<evidence type="ECO:0000313" key="1">
    <source>
        <dbReference type="EMBL" id="OOW71474.1"/>
    </source>
</evidence>
<evidence type="ECO:0000313" key="2">
    <source>
        <dbReference type="Proteomes" id="UP000190559"/>
    </source>
</evidence>
<sequence length="122" mass="13213">MSTTYINPWYQKGRLDYGPDVYSTDAKPTKYRGYLVYQSNATCFDVVKDGVCVTQLAGPNGAKRAIDALLAAETGVSFGIRNCGTCSKTYTCAACDHESHQQLFDLSCSEHAMRALPQGGVA</sequence>
<protein>
    <submittedName>
        <fullName evidence="1">Uncharacterized protein</fullName>
    </submittedName>
</protein>
<gene>
    <name evidence="1" type="ORF">Xmlh_08350</name>
</gene>
<name>A0A1T1P7A9_9XANT</name>
<reference evidence="1 2" key="1">
    <citation type="submission" date="2015-12" db="EMBL/GenBank/DDBJ databases">
        <authorList>
            <person name="Shamseldin A."/>
            <person name="Moawad H."/>
            <person name="Abd El-Rahim W.M."/>
            <person name="Sadowsky M.J."/>
        </authorList>
    </citation>
    <scope>NUCLEOTIDE SEQUENCE [LARGE SCALE GENOMIC DNA]</scope>
    <source>
        <strain evidence="1 2">LMG9050</strain>
    </source>
</reference>
<dbReference type="AlphaFoldDB" id="A0A1T1P7A9"/>